<dbReference type="GO" id="GO:0044550">
    <property type="term" value="P:secondary metabolite biosynthetic process"/>
    <property type="evidence" value="ECO:0007669"/>
    <property type="project" value="TreeGrafter"/>
</dbReference>
<name>A0A3S4KAB6_KLEPN</name>
<dbReference type="Gene3D" id="3.30.300.30">
    <property type="match status" value="1"/>
</dbReference>
<dbReference type="InterPro" id="IPR045851">
    <property type="entry name" value="AMP-bd_C_sf"/>
</dbReference>
<protein>
    <submittedName>
        <fullName evidence="4">Irp2</fullName>
    </submittedName>
</protein>
<dbReference type="PANTHER" id="PTHR45527">
    <property type="entry name" value="NONRIBOSOMAL PEPTIDE SYNTHETASE"/>
    <property type="match status" value="1"/>
</dbReference>
<dbReference type="AlphaFoldDB" id="A0A3S4KAB6"/>
<evidence type="ECO:0000256" key="2">
    <source>
        <dbReference type="SAM" id="MobiDB-lite"/>
    </source>
</evidence>
<feature type="domain" description="Methyltransferase type 12" evidence="3">
    <location>
        <begin position="99"/>
        <end position="196"/>
    </location>
</feature>
<dbReference type="GO" id="GO:0031177">
    <property type="term" value="F:phosphopantetheine binding"/>
    <property type="evidence" value="ECO:0007669"/>
    <property type="project" value="TreeGrafter"/>
</dbReference>
<dbReference type="GO" id="GO:0043041">
    <property type="term" value="P:amino acid activation for nonribosomal peptide biosynthetic process"/>
    <property type="evidence" value="ECO:0007669"/>
    <property type="project" value="TreeGrafter"/>
</dbReference>
<dbReference type="SUPFAM" id="SSF53335">
    <property type="entry name" value="S-adenosyl-L-methionine-dependent methyltransferases"/>
    <property type="match status" value="1"/>
</dbReference>
<dbReference type="InterPro" id="IPR013217">
    <property type="entry name" value="Methyltransf_12"/>
</dbReference>
<accession>A0A3S4KAB6</accession>
<gene>
    <name evidence="4" type="ORF">NCTC13635_01160</name>
</gene>
<dbReference type="CDD" id="cd02440">
    <property type="entry name" value="AdoMet_MTases"/>
    <property type="match status" value="1"/>
</dbReference>
<proteinExistence type="predicted"/>
<dbReference type="Pfam" id="PF08242">
    <property type="entry name" value="Methyltransf_12"/>
    <property type="match status" value="1"/>
</dbReference>
<organism evidence="4 5">
    <name type="scientific">Klebsiella pneumoniae</name>
    <dbReference type="NCBI Taxonomy" id="573"/>
    <lineage>
        <taxon>Bacteria</taxon>
        <taxon>Pseudomonadati</taxon>
        <taxon>Pseudomonadota</taxon>
        <taxon>Gammaproteobacteria</taxon>
        <taxon>Enterobacterales</taxon>
        <taxon>Enterobacteriaceae</taxon>
        <taxon>Klebsiella/Raoultella group</taxon>
        <taxon>Klebsiella</taxon>
        <taxon>Klebsiella pneumoniae complex</taxon>
    </lineage>
</organism>
<evidence type="ECO:0000259" key="3">
    <source>
        <dbReference type="Pfam" id="PF08242"/>
    </source>
</evidence>
<dbReference type="GO" id="GO:0005737">
    <property type="term" value="C:cytoplasm"/>
    <property type="evidence" value="ECO:0007669"/>
    <property type="project" value="TreeGrafter"/>
</dbReference>
<keyword evidence="1" id="KW-0436">Ligase</keyword>
<evidence type="ECO:0000313" key="5">
    <source>
        <dbReference type="Proteomes" id="UP000282433"/>
    </source>
</evidence>
<dbReference type="Gene3D" id="3.40.50.150">
    <property type="entry name" value="Vaccinia Virus protein VP39"/>
    <property type="match status" value="1"/>
</dbReference>
<feature type="region of interest" description="Disordered" evidence="2">
    <location>
        <begin position="307"/>
        <end position="326"/>
    </location>
</feature>
<dbReference type="SUPFAM" id="SSF56801">
    <property type="entry name" value="Acetyl-CoA synthetase-like"/>
    <property type="match status" value="1"/>
</dbReference>
<reference evidence="4 5" key="1">
    <citation type="submission" date="2018-12" db="EMBL/GenBank/DDBJ databases">
        <authorList>
            <consortium name="Pathogen Informatics"/>
        </authorList>
    </citation>
    <scope>NUCLEOTIDE SEQUENCE [LARGE SCALE GENOMIC DNA]</scope>
    <source>
        <strain evidence="4 5">NCTC13635</strain>
    </source>
</reference>
<evidence type="ECO:0000313" key="4">
    <source>
        <dbReference type="EMBL" id="VEB00253.1"/>
    </source>
</evidence>
<dbReference type="EMBL" id="LR134162">
    <property type="protein sequence ID" value="VEB00253.1"/>
    <property type="molecule type" value="Genomic_DNA"/>
</dbReference>
<dbReference type="InterPro" id="IPR029063">
    <property type="entry name" value="SAM-dependent_MTases_sf"/>
</dbReference>
<evidence type="ECO:0000256" key="1">
    <source>
        <dbReference type="ARBA" id="ARBA00022598"/>
    </source>
</evidence>
<sequence>MELWLAFLVTQRRLKPAAEGYQVCAGEEHEDEHPHFSGHDLTLSQILRGARNELSLLNDAQWSPESLAFNHPASAPYIQELATICQQLAQRLQRPVRLLDVGTRTGRAAESLLAQLNAGQIEYVGLEQSQDMLLSARQRLAPWPGARLSLWNADTLAAHAHSADIIWLNNALHRLLPEDPGLLATLQQLAVPGALLYVMEFRQLTPSALLSTLLLTNGQPEALLHNSADWAALFSAAAFNCQHGDEVAGLQRFLVQCPDRQVRRDPRQLQAALAGRLPGWMVPQRIVFLDALPLTANGKIDYQALKRRHTPEAENPAEADLPPGRH</sequence>
<dbReference type="Proteomes" id="UP000282433">
    <property type="component" value="Chromosome"/>
</dbReference>
<dbReference type="PANTHER" id="PTHR45527:SF10">
    <property type="entry name" value="PYOCHELIN SYNTHASE PCHF"/>
    <property type="match status" value="1"/>
</dbReference>
<dbReference type="GO" id="GO:0016874">
    <property type="term" value="F:ligase activity"/>
    <property type="evidence" value="ECO:0007669"/>
    <property type="project" value="UniProtKB-KW"/>
</dbReference>